<keyword evidence="2" id="KW-0812">Transmembrane</keyword>
<sequence length="134" mass="14803">MLSHPNNQPENAEVAPADSQMPSLASGNQRRHLTVGDVFGHFDGRFFRSWFIDGPRLLLTGRFSHREAAFIAISALPALLALGLITLPALLFDSPQQNAFYHFGQYLKGENTAMMPMALGVISALFSFRFPHST</sequence>
<dbReference type="Proteomes" id="UP001371305">
    <property type="component" value="Unassembled WGS sequence"/>
</dbReference>
<evidence type="ECO:0000313" key="4">
    <source>
        <dbReference type="Proteomes" id="UP001371305"/>
    </source>
</evidence>
<feature type="region of interest" description="Disordered" evidence="1">
    <location>
        <begin position="1"/>
        <end position="26"/>
    </location>
</feature>
<evidence type="ECO:0000313" key="3">
    <source>
        <dbReference type="EMBL" id="MEK7952092.1"/>
    </source>
</evidence>
<dbReference type="RefSeq" id="WP_341405850.1">
    <property type="nucleotide sequence ID" value="NZ_JBBUKT010000006.1"/>
</dbReference>
<organism evidence="3 4">
    <name type="scientific">Luteolibacter soli</name>
    <dbReference type="NCBI Taxonomy" id="3135280"/>
    <lineage>
        <taxon>Bacteria</taxon>
        <taxon>Pseudomonadati</taxon>
        <taxon>Verrucomicrobiota</taxon>
        <taxon>Verrucomicrobiia</taxon>
        <taxon>Verrucomicrobiales</taxon>
        <taxon>Verrucomicrobiaceae</taxon>
        <taxon>Luteolibacter</taxon>
    </lineage>
</organism>
<proteinExistence type="predicted"/>
<feature type="transmembrane region" description="Helical" evidence="2">
    <location>
        <begin position="112"/>
        <end position="130"/>
    </location>
</feature>
<feature type="transmembrane region" description="Helical" evidence="2">
    <location>
        <begin position="68"/>
        <end position="92"/>
    </location>
</feature>
<name>A0ABU9AWG5_9BACT</name>
<keyword evidence="4" id="KW-1185">Reference proteome</keyword>
<keyword evidence="2" id="KW-0472">Membrane</keyword>
<keyword evidence="2" id="KW-1133">Transmembrane helix</keyword>
<accession>A0ABU9AWG5</accession>
<evidence type="ECO:0000256" key="2">
    <source>
        <dbReference type="SAM" id="Phobius"/>
    </source>
</evidence>
<protein>
    <submittedName>
        <fullName evidence="3">Uncharacterized protein</fullName>
    </submittedName>
</protein>
<feature type="compositionally biased region" description="Polar residues" evidence="1">
    <location>
        <begin position="1"/>
        <end position="10"/>
    </location>
</feature>
<gene>
    <name evidence="3" type="ORF">WKV53_16380</name>
</gene>
<dbReference type="EMBL" id="JBBUKT010000006">
    <property type="protein sequence ID" value="MEK7952092.1"/>
    <property type="molecule type" value="Genomic_DNA"/>
</dbReference>
<evidence type="ECO:0000256" key="1">
    <source>
        <dbReference type="SAM" id="MobiDB-lite"/>
    </source>
</evidence>
<comment type="caution">
    <text evidence="3">The sequence shown here is derived from an EMBL/GenBank/DDBJ whole genome shotgun (WGS) entry which is preliminary data.</text>
</comment>
<reference evidence="3 4" key="1">
    <citation type="submission" date="2024-04" db="EMBL/GenBank/DDBJ databases">
        <title>Luteolibacter sp. isolated from soil.</title>
        <authorList>
            <person name="An J."/>
        </authorList>
    </citation>
    <scope>NUCLEOTIDE SEQUENCE [LARGE SCALE GENOMIC DNA]</scope>
    <source>
        <strain evidence="3 4">Y139</strain>
    </source>
</reference>